<dbReference type="Proteomes" id="UP000078492">
    <property type="component" value="Unassembled WGS sequence"/>
</dbReference>
<protein>
    <submittedName>
        <fullName evidence="1">Uncharacterized protein</fullName>
    </submittedName>
</protein>
<gene>
    <name evidence="1" type="ORF">ALC57_11470</name>
</gene>
<dbReference type="AlphaFoldDB" id="A0A195DUM9"/>
<dbReference type="EMBL" id="KQ980390">
    <property type="protein sequence ID" value="KYN16259.1"/>
    <property type="molecule type" value="Genomic_DNA"/>
</dbReference>
<organism evidence="1 2">
    <name type="scientific">Trachymyrmex cornetzi</name>
    <dbReference type="NCBI Taxonomy" id="471704"/>
    <lineage>
        <taxon>Eukaryota</taxon>
        <taxon>Metazoa</taxon>
        <taxon>Ecdysozoa</taxon>
        <taxon>Arthropoda</taxon>
        <taxon>Hexapoda</taxon>
        <taxon>Insecta</taxon>
        <taxon>Pterygota</taxon>
        <taxon>Neoptera</taxon>
        <taxon>Endopterygota</taxon>
        <taxon>Hymenoptera</taxon>
        <taxon>Apocrita</taxon>
        <taxon>Aculeata</taxon>
        <taxon>Formicoidea</taxon>
        <taxon>Formicidae</taxon>
        <taxon>Myrmicinae</taxon>
        <taxon>Trachymyrmex</taxon>
    </lineage>
</organism>
<evidence type="ECO:0000313" key="2">
    <source>
        <dbReference type="Proteomes" id="UP000078492"/>
    </source>
</evidence>
<reference evidence="1 2" key="1">
    <citation type="submission" date="2015-09" db="EMBL/GenBank/DDBJ databases">
        <title>Trachymyrmex cornetzi WGS genome.</title>
        <authorList>
            <person name="Nygaard S."/>
            <person name="Hu H."/>
            <person name="Boomsma J."/>
            <person name="Zhang G."/>
        </authorList>
    </citation>
    <scope>NUCLEOTIDE SEQUENCE [LARGE SCALE GENOMIC DNA]</scope>
    <source>
        <strain evidence="1">Tcor2-1</strain>
        <tissue evidence="1">Whole body</tissue>
    </source>
</reference>
<sequence length="89" mass="10364">MLGAQPESIFMHAHAFLRLNEDAKRPPGIRDTPFIDEDGHLSGLLKIYIYYYITLPHLKKLRKVFKEKVDTSEDDNSGHFKQGEREVFC</sequence>
<name>A0A195DUM9_9HYME</name>
<proteinExistence type="predicted"/>
<keyword evidence="2" id="KW-1185">Reference proteome</keyword>
<accession>A0A195DUM9</accession>
<evidence type="ECO:0000313" key="1">
    <source>
        <dbReference type="EMBL" id="KYN16259.1"/>
    </source>
</evidence>